<dbReference type="InterPro" id="IPR013320">
    <property type="entry name" value="ConA-like_dom_sf"/>
</dbReference>
<dbReference type="PANTHER" id="PTHR12245">
    <property type="entry name" value="SPRY DOMAIN CONTAINING SOCS BOX PROTEIN"/>
    <property type="match status" value="1"/>
</dbReference>
<dbReference type="SMART" id="SM00449">
    <property type="entry name" value="SPRY"/>
    <property type="match status" value="1"/>
</dbReference>
<protein>
    <submittedName>
        <fullName evidence="3">Uncharacterized protein</fullName>
    </submittedName>
</protein>
<comment type="caution">
    <text evidence="3">The sequence shown here is derived from an EMBL/GenBank/DDBJ whole genome shotgun (WGS) entry which is preliminary data.</text>
</comment>
<dbReference type="Gene3D" id="3.30.710.10">
    <property type="entry name" value="Potassium Channel Kv1.1, Chain A"/>
    <property type="match status" value="1"/>
</dbReference>
<feature type="domain" description="B30.2/SPRY" evidence="2">
    <location>
        <begin position="304"/>
        <end position="506"/>
    </location>
</feature>
<dbReference type="AlphaFoldDB" id="A0A015LBA7"/>
<dbReference type="OrthoDB" id="6359816at2759"/>
<evidence type="ECO:0000313" key="4">
    <source>
        <dbReference type="Proteomes" id="UP000022910"/>
    </source>
</evidence>
<dbReference type="InterPro" id="IPR050672">
    <property type="entry name" value="FBXO45-Fsn/SPSB_families"/>
</dbReference>
<keyword evidence="4" id="KW-1185">Reference proteome</keyword>
<reference evidence="3 4" key="1">
    <citation type="submission" date="2014-02" db="EMBL/GenBank/DDBJ databases">
        <title>Single nucleus genome sequencing reveals high similarity among nuclei of an endomycorrhizal fungus.</title>
        <authorList>
            <person name="Lin K."/>
            <person name="Geurts R."/>
            <person name="Zhang Z."/>
            <person name="Limpens E."/>
            <person name="Saunders D.G."/>
            <person name="Mu D."/>
            <person name="Pang E."/>
            <person name="Cao H."/>
            <person name="Cha H."/>
            <person name="Lin T."/>
            <person name="Zhou Q."/>
            <person name="Shang Y."/>
            <person name="Li Y."/>
            <person name="Ivanov S."/>
            <person name="Sharma T."/>
            <person name="Velzen R.V."/>
            <person name="Ruijter N.D."/>
            <person name="Aanen D.K."/>
            <person name="Win J."/>
            <person name="Kamoun S."/>
            <person name="Bisseling T."/>
            <person name="Huang S."/>
        </authorList>
    </citation>
    <scope>NUCLEOTIDE SEQUENCE [LARGE SCALE GENOMIC DNA]</scope>
    <source>
        <strain evidence="4">DAOM197198w</strain>
    </source>
</reference>
<dbReference type="InterPro" id="IPR001870">
    <property type="entry name" value="B30.2/SPRY"/>
</dbReference>
<dbReference type="Gene3D" id="2.60.120.920">
    <property type="match status" value="1"/>
</dbReference>
<dbReference type="InterPro" id="IPR043136">
    <property type="entry name" value="B30.2/SPRY_sf"/>
</dbReference>
<dbReference type="Pfam" id="PF00622">
    <property type="entry name" value="SPRY"/>
    <property type="match status" value="1"/>
</dbReference>
<proteinExistence type="predicted"/>
<dbReference type="CDD" id="cd18186">
    <property type="entry name" value="BTB_POZ_ZBTB_KLHL-like"/>
    <property type="match status" value="1"/>
</dbReference>
<sequence>MQHCKLHELFIFGISITKLISTGNSLIFRLHKQQMQSNFVDAQEKSIFLFSDIKIKGNDGEELSAHRSILVARSGLFNILLSGKNVTTQDLIFPEFSSNTLLVILEYLYTGKVTEKSLIIETVAEAYHCADFFLIEQLKLQIIEFFKNRDVDNKVNVSAKILSQILEYMESSDNELTNLLYDSVSSVPLETIEYCNLNGKALEYILSKIKKEETNMLSTLEYNLFHYIILWAANEISEETLSFYRSCLPSSEIVNNLNTTYLQKWNFNIPFNIQEIHSRYKPTMITKTSSLLDYVNLDRIHPLVISNIIEPLSGLISPNKLSDIRKKYALLAGKYIYISREVPSLQWSTCGYNMCLYRSPFIVTSNSLSQGWIRTAVPVSGQGLIEWDIVVEKMCCQFWVGICTIKGFNVDYNSWLGNHAYGWVFGSNGVICHNSSNSTNKYGQKFKEKDIITVHLDMEERTCSFSVNRISYPVAFRDLPDEIYPAVSLCAPGKAKIEPHVKYQNY</sequence>
<feature type="domain" description="BTB" evidence="1">
    <location>
        <begin position="51"/>
        <end position="117"/>
    </location>
</feature>
<dbReference type="Pfam" id="PF00651">
    <property type="entry name" value="BTB"/>
    <property type="match status" value="1"/>
</dbReference>
<dbReference type="PANTHER" id="PTHR12245:SF5">
    <property type="entry name" value="SPRY DOMAIN-CONTAINING SOCS BOX PROTEIN 3"/>
    <property type="match status" value="1"/>
</dbReference>
<dbReference type="Proteomes" id="UP000022910">
    <property type="component" value="Unassembled WGS sequence"/>
</dbReference>
<name>A0A015LBA7_RHIIW</name>
<gene>
    <name evidence="3" type="ORF">RirG_092870</name>
</gene>
<dbReference type="HOGENOM" id="CLU_027011_1_0_1"/>
<dbReference type="STRING" id="1432141.A0A015LBA7"/>
<dbReference type="InterPro" id="IPR011333">
    <property type="entry name" value="SKP1/BTB/POZ_sf"/>
</dbReference>
<organism evidence="3 4">
    <name type="scientific">Rhizophagus irregularis (strain DAOM 197198w)</name>
    <name type="common">Glomus intraradices</name>
    <dbReference type="NCBI Taxonomy" id="1432141"/>
    <lineage>
        <taxon>Eukaryota</taxon>
        <taxon>Fungi</taxon>
        <taxon>Fungi incertae sedis</taxon>
        <taxon>Mucoromycota</taxon>
        <taxon>Glomeromycotina</taxon>
        <taxon>Glomeromycetes</taxon>
        <taxon>Glomerales</taxon>
        <taxon>Glomeraceae</taxon>
        <taxon>Rhizophagus</taxon>
    </lineage>
</organism>
<dbReference type="PROSITE" id="PS50097">
    <property type="entry name" value="BTB"/>
    <property type="match status" value="1"/>
</dbReference>
<dbReference type="PROSITE" id="PS50188">
    <property type="entry name" value="B302_SPRY"/>
    <property type="match status" value="1"/>
</dbReference>
<dbReference type="SUPFAM" id="SSF49899">
    <property type="entry name" value="Concanavalin A-like lectins/glucanases"/>
    <property type="match status" value="1"/>
</dbReference>
<dbReference type="SMART" id="SM00225">
    <property type="entry name" value="BTB"/>
    <property type="match status" value="1"/>
</dbReference>
<dbReference type="SUPFAM" id="SSF54695">
    <property type="entry name" value="POZ domain"/>
    <property type="match status" value="1"/>
</dbReference>
<dbReference type="EMBL" id="JEMT01016778">
    <property type="protein sequence ID" value="EXX69816.1"/>
    <property type="molecule type" value="Genomic_DNA"/>
</dbReference>
<accession>A0A015LBA7</accession>
<evidence type="ECO:0000313" key="3">
    <source>
        <dbReference type="EMBL" id="EXX69816.1"/>
    </source>
</evidence>
<evidence type="ECO:0000259" key="2">
    <source>
        <dbReference type="PROSITE" id="PS50188"/>
    </source>
</evidence>
<dbReference type="InterPro" id="IPR003877">
    <property type="entry name" value="SPRY_dom"/>
</dbReference>
<evidence type="ECO:0000259" key="1">
    <source>
        <dbReference type="PROSITE" id="PS50097"/>
    </source>
</evidence>
<dbReference type="InterPro" id="IPR000210">
    <property type="entry name" value="BTB/POZ_dom"/>
</dbReference>
<dbReference type="CDD" id="cd11709">
    <property type="entry name" value="SPRY"/>
    <property type="match status" value="1"/>
</dbReference>